<organism evidence="2 3">
    <name type="scientific">Cellvibrio fibrivorans</name>
    <dbReference type="NCBI Taxonomy" id="126350"/>
    <lineage>
        <taxon>Bacteria</taxon>
        <taxon>Pseudomonadati</taxon>
        <taxon>Pseudomonadota</taxon>
        <taxon>Gammaproteobacteria</taxon>
        <taxon>Cellvibrionales</taxon>
        <taxon>Cellvibrionaceae</taxon>
        <taxon>Cellvibrio</taxon>
    </lineage>
</organism>
<keyword evidence="3" id="KW-1185">Reference proteome</keyword>
<dbReference type="Proteomes" id="UP001253595">
    <property type="component" value="Unassembled WGS sequence"/>
</dbReference>
<dbReference type="PANTHER" id="PTHR30203:SF24">
    <property type="entry name" value="BLR4935 PROTEIN"/>
    <property type="match status" value="1"/>
</dbReference>
<comment type="caution">
    <text evidence="2">The sequence shown here is derived from an EMBL/GenBank/DDBJ whole genome shotgun (WGS) entry which is preliminary data.</text>
</comment>
<dbReference type="Pfam" id="PF02321">
    <property type="entry name" value="OEP"/>
    <property type="match status" value="1"/>
</dbReference>
<proteinExistence type="inferred from homology"/>
<reference evidence="2 3" key="1">
    <citation type="submission" date="2023-07" db="EMBL/GenBank/DDBJ databases">
        <title>Sorghum-associated microbial communities from plants grown in Nebraska, USA.</title>
        <authorList>
            <person name="Schachtman D."/>
        </authorList>
    </citation>
    <scope>NUCLEOTIDE SEQUENCE [LARGE SCALE GENOMIC DNA]</scope>
    <source>
        <strain evidence="2 3">BE190</strain>
    </source>
</reference>
<dbReference type="PANTHER" id="PTHR30203">
    <property type="entry name" value="OUTER MEMBRANE CATION EFFLUX PROTEIN"/>
    <property type="match status" value="1"/>
</dbReference>
<accession>A0ABU1UX66</accession>
<dbReference type="InterPro" id="IPR010131">
    <property type="entry name" value="MdtP/NodT-like"/>
</dbReference>
<dbReference type="SUPFAM" id="SSF56954">
    <property type="entry name" value="Outer membrane efflux proteins (OEP)"/>
    <property type="match status" value="1"/>
</dbReference>
<evidence type="ECO:0000313" key="3">
    <source>
        <dbReference type="Proteomes" id="UP001253595"/>
    </source>
</evidence>
<gene>
    <name evidence="2" type="ORF">J2X05_001799</name>
</gene>
<dbReference type="Gene3D" id="1.20.1600.10">
    <property type="entry name" value="Outer membrane efflux proteins (OEP)"/>
    <property type="match status" value="1"/>
</dbReference>
<dbReference type="InterPro" id="IPR003423">
    <property type="entry name" value="OMP_efflux"/>
</dbReference>
<protein>
    <submittedName>
        <fullName evidence="2">Cobalt-zinc-cadmium efflux system outer membrane protein</fullName>
    </submittedName>
</protein>
<dbReference type="EMBL" id="JAVDVX010000003">
    <property type="protein sequence ID" value="MDR7089777.1"/>
    <property type="molecule type" value="Genomic_DNA"/>
</dbReference>
<evidence type="ECO:0000313" key="2">
    <source>
        <dbReference type="EMBL" id="MDR7089777.1"/>
    </source>
</evidence>
<comment type="similarity">
    <text evidence="1">Belongs to the outer membrane factor (OMF) (TC 1.B.17) family.</text>
</comment>
<sequence length="424" mass="45764">MHFFEKVIAGSAIAVLCHVPAGLATPTTPLRLDDAIRATVEHNPQLSAYRFKTDALAGEQQTAGLRPEYRVGAELENVAGSGESSGIDAAELTIAVSSVIELGAKRDVRLGLVTARQQQLQTEQRVLTLDVLSGVTRQFLALVAAQEQLALHIEADRIARDMLTSMRRQVQAGRLAETEVLRAQAGLARTNIALRQAEQAVRRERLLLSAYWADSTPDFQTVQGDLYASSPSLPLSELQSRLANNPDLLLLASEIDVLSAQLREARSNRRGDIEWSAGVRRFEDSGDSAAVVGLSVPLGSGQRASGAVATATAQQAGAQQAHDSARVRLEAELAGLVDEQQQASSELGILRNEVIPVLRRALKGTADGFELGRYSYLELTLAQSELLDAQLAVIDAAERVQQTRIELERLTGVALNDKNNEVTQ</sequence>
<name>A0ABU1UX66_9GAMM</name>
<evidence type="ECO:0000256" key="1">
    <source>
        <dbReference type="ARBA" id="ARBA00007613"/>
    </source>
</evidence>